<evidence type="ECO:0000256" key="3">
    <source>
        <dbReference type="ARBA" id="ARBA00022448"/>
    </source>
</evidence>
<dbReference type="GO" id="GO:0031992">
    <property type="term" value="F:energy transducer activity"/>
    <property type="evidence" value="ECO:0007669"/>
    <property type="project" value="TreeGrafter"/>
</dbReference>
<comment type="subcellular location">
    <subcellularLocation>
        <location evidence="1">Cell inner membrane</location>
        <topology evidence="1">Single-pass membrane protein</topology>
        <orientation evidence="1">Periplasmic side</orientation>
    </subcellularLocation>
</comment>
<keyword evidence="5" id="KW-0997">Cell inner membrane</keyword>
<gene>
    <name evidence="13" type="ORF">IPJ38_12230</name>
</gene>
<evidence type="ECO:0000256" key="1">
    <source>
        <dbReference type="ARBA" id="ARBA00004383"/>
    </source>
</evidence>
<dbReference type="PANTHER" id="PTHR33446">
    <property type="entry name" value="PROTEIN TONB-RELATED"/>
    <property type="match status" value="1"/>
</dbReference>
<comment type="caution">
    <text evidence="13">The sequence shown here is derived from an EMBL/GenBank/DDBJ whole genome shotgun (WGS) entry which is preliminary data.</text>
</comment>
<dbReference type="SUPFAM" id="SSF74653">
    <property type="entry name" value="TolA/TonB C-terminal domain"/>
    <property type="match status" value="1"/>
</dbReference>
<dbReference type="GO" id="GO:0055085">
    <property type="term" value="P:transmembrane transport"/>
    <property type="evidence" value="ECO:0007669"/>
    <property type="project" value="InterPro"/>
</dbReference>
<keyword evidence="3" id="KW-0813">Transport</keyword>
<accession>A0A935MZ21</accession>
<evidence type="ECO:0000313" key="14">
    <source>
        <dbReference type="Proteomes" id="UP000739411"/>
    </source>
</evidence>
<keyword evidence="7" id="KW-0653">Protein transport</keyword>
<dbReference type="NCBIfam" id="TIGR01352">
    <property type="entry name" value="tonB_Cterm"/>
    <property type="match status" value="1"/>
</dbReference>
<feature type="transmembrane region" description="Helical" evidence="11">
    <location>
        <begin position="20"/>
        <end position="39"/>
    </location>
</feature>
<keyword evidence="9 11" id="KW-0472">Membrane</keyword>
<dbReference type="Gene3D" id="3.30.1150.10">
    <property type="match status" value="1"/>
</dbReference>
<feature type="domain" description="TonB C-terminal" evidence="12">
    <location>
        <begin position="151"/>
        <end position="244"/>
    </location>
</feature>
<evidence type="ECO:0000256" key="10">
    <source>
        <dbReference type="SAM" id="MobiDB-lite"/>
    </source>
</evidence>
<dbReference type="InterPro" id="IPR006260">
    <property type="entry name" value="TonB/TolA_C"/>
</dbReference>
<evidence type="ECO:0000256" key="4">
    <source>
        <dbReference type="ARBA" id="ARBA00022475"/>
    </source>
</evidence>
<dbReference type="InterPro" id="IPR037682">
    <property type="entry name" value="TonB_C"/>
</dbReference>
<keyword evidence="6 11" id="KW-0812">Transmembrane</keyword>
<evidence type="ECO:0000256" key="2">
    <source>
        <dbReference type="ARBA" id="ARBA00006555"/>
    </source>
</evidence>
<dbReference type="PROSITE" id="PS52015">
    <property type="entry name" value="TONB_CTD"/>
    <property type="match status" value="1"/>
</dbReference>
<evidence type="ECO:0000256" key="6">
    <source>
        <dbReference type="ARBA" id="ARBA00022692"/>
    </source>
</evidence>
<evidence type="ECO:0000256" key="8">
    <source>
        <dbReference type="ARBA" id="ARBA00022989"/>
    </source>
</evidence>
<feature type="region of interest" description="Disordered" evidence="10">
    <location>
        <begin position="62"/>
        <end position="140"/>
    </location>
</feature>
<dbReference type="Proteomes" id="UP000739411">
    <property type="component" value="Unassembled WGS sequence"/>
</dbReference>
<evidence type="ECO:0000259" key="12">
    <source>
        <dbReference type="PROSITE" id="PS52015"/>
    </source>
</evidence>
<sequence>MRTDMVIPGSNFMHERQRVLRWLLLSLALHALLLAWFNAPTRKLPSPKILINATLRLISPPDSPAASDAVPQENRAAKAPAISRRLEIPANKPGPVSIAHPAPQEVRQPQSLSDPRPVPEVFGAARPTNNAPSLEAAAPTQQPDQQQLLGRYAQQLSRLLASQQEYPRLAAMRGWEGEVRLRLKVARKGNLLSLQVDRSSGHEILDLHALQLVDPVRMPPFPDELEGSEIQITVPVNYKLKKAV</sequence>
<organism evidence="13 14">
    <name type="scientific">Candidatus Dechloromonas phosphorivorans</name>
    <dbReference type="NCBI Taxonomy" id="2899244"/>
    <lineage>
        <taxon>Bacteria</taxon>
        <taxon>Pseudomonadati</taxon>
        <taxon>Pseudomonadota</taxon>
        <taxon>Betaproteobacteria</taxon>
        <taxon>Rhodocyclales</taxon>
        <taxon>Azonexaceae</taxon>
        <taxon>Dechloromonas</taxon>
    </lineage>
</organism>
<dbReference type="InterPro" id="IPR051045">
    <property type="entry name" value="TonB-dependent_transducer"/>
</dbReference>
<keyword evidence="8 11" id="KW-1133">Transmembrane helix</keyword>
<reference evidence="13 14" key="1">
    <citation type="submission" date="2020-10" db="EMBL/GenBank/DDBJ databases">
        <title>Connecting structure to function with the recovery of over 1000 high-quality activated sludge metagenome-assembled genomes encoding full-length rRNA genes using long-read sequencing.</title>
        <authorList>
            <person name="Singleton C.M."/>
            <person name="Petriglieri F."/>
            <person name="Kristensen J.M."/>
            <person name="Kirkegaard R.H."/>
            <person name="Michaelsen T.Y."/>
            <person name="Andersen M.H."/>
            <person name="Karst S.M."/>
            <person name="Dueholm M.S."/>
            <person name="Nielsen P.H."/>
            <person name="Albertsen M."/>
        </authorList>
    </citation>
    <scope>NUCLEOTIDE SEQUENCE [LARGE SCALE GENOMIC DNA]</scope>
    <source>
        <strain evidence="13">EsbW_18-Q3-R4-48_BATAC.463</strain>
    </source>
</reference>
<keyword evidence="4" id="KW-1003">Cell membrane</keyword>
<evidence type="ECO:0000256" key="9">
    <source>
        <dbReference type="ARBA" id="ARBA00023136"/>
    </source>
</evidence>
<dbReference type="Pfam" id="PF03544">
    <property type="entry name" value="TonB_C"/>
    <property type="match status" value="1"/>
</dbReference>
<dbReference type="AlphaFoldDB" id="A0A935MZ21"/>
<protein>
    <submittedName>
        <fullName evidence="13">TonB family protein</fullName>
    </submittedName>
</protein>
<evidence type="ECO:0000256" key="11">
    <source>
        <dbReference type="SAM" id="Phobius"/>
    </source>
</evidence>
<comment type="similarity">
    <text evidence="2">Belongs to the TonB family.</text>
</comment>
<dbReference type="GO" id="GO:0098797">
    <property type="term" value="C:plasma membrane protein complex"/>
    <property type="evidence" value="ECO:0007669"/>
    <property type="project" value="TreeGrafter"/>
</dbReference>
<evidence type="ECO:0000256" key="7">
    <source>
        <dbReference type="ARBA" id="ARBA00022927"/>
    </source>
</evidence>
<dbReference type="PANTHER" id="PTHR33446:SF2">
    <property type="entry name" value="PROTEIN TONB"/>
    <property type="match status" value="1"/>
</dbReference>
<evidence type="ECO:0000256" key="5">
    <source>
        <dbReference type="ARBA" id="ARBA00022519"/>
    </source>
</evidence>
<proteinExistence type="inferred from homology"/>
<dbReference type="GO" id="GO:0015031">
    <property type="term" value="P:protein transport"/>
    <property type="evidence" value="ECO:0007669"/>
    <property type="project" value="UniProtKB-KW"/>
</dbReference>
<dbReference type="EMBL" id="JADJMS010000024">
    <property type="protein sequence ID" value="MBK7415761.1"/>
    <property type="molecule type" value="Genomic_DNA"/>
</dbReference>
<name>A0A935MZ21_9RHOO</name>
<evidence type="ECO:0000313" key="13">
    <source>
        <dbReference type="EMBL" id="MBK7415761.1"/>
    </source>
</evidence>